<evidence type="ECO:0000313" key="1">
    <source>
        <dbReference type="EMBL" id="GAH03850.1"/>
    </source>
</evidence>
<proteinExistence type="predicted"/>
<sequence length="81" mass="9131">MSIPPTNHEFLAWVKKHDWLLIAENKTPEGRQDLYCTPAGEIVAAIYDLKGNFFGVGKPPIPVIMPQPAQRISLDPYSLRQ</sequence>
<feature type="non-terminal residue" evidence="1">
    <location>
        <position position="81"/>
    </location>
</feature>
<comment type="caution">
    <text evidence="1">The sequence shown here is derived from an EMBL/GenBank/DDBJ whole genome shotgun (WGS) entry which is preliminary data.</text>
</comment>
<dbReference type="AlphaFoldDB" id="X1D6D0"/>
<reference evidence="1" key="1">
    <citation type="journal article" date="2014" name="Front. Microbiol.">
        <title>High frequency of phylogenetically diverse reductive dehalogenase-homologous genes in deep subseafloor sedimentary metagenomes.</title>
        <authorList>
            <person name="Kawai M."/>
            <person name="Futagami T."/>
            <person name="Toyoda A."/>
            <person name="Takaki Y."/>
            <person name="Nishi S."/>
            <person name="Hori S."/>
            <person name="Arai W."/>
            <person name="Tsubouchi T."/>
            <person name="Morono Y."/>
            <person name="Uchiyama I."/>
            <person name="Ito T."/>
            <person name="Fujiyama A."/>
            <person name="Inagaki F."/>
            <person name="Takami H."/>
        </authorList>
    </citation>
    <scope>NUCLEOTIDE SEQUENCE</scope>
    <source>
        <strain evidence="1">Expedition CK06-06</strain>
    </source>
</reference>
<gene>
    <name evidence="1" type="ORF">S01H4_40048</name>
</gene>
<accession>X1D6D0</accession>
<protein>
    <submittedName>
        <fullName evidence="1">Uncharacterized protein</fullName>
    </submittedName>
</protein>
<dbReference type="EMBL" id="BART01021769">
    <property type="protein sequence ID" value="GAH03850.1"/>
    <property type="molecule type" value="Genomic_DNA"/>
</dbReference>
<name>X1D6D0_9ZZZZ</name>
<organism evidence="1">
    <name type="scientific">marine sediment metagenome</name>
    <dbReference type="NCBI Taxonomy" id="412755"/>
    <lineage>
        <taxon>unclassified sequences</taxon>
        <taxon>metagenomes</taxon>
        <taxon>ecological metagenomes</taxon>
    </lineage>
</organism>